<name>A4JDV9_BURVG</name>
<evidence type="ECO:0000313" key="1">
    <source>
        <dbReference type="EMBL" id="ABO54462.1"/>
    </source>
</evidence>
<reference evidence="2" key="1">
    <citation type="submission" date="2007-03" db="EMBL/GenBank/DDBJ databases">
        <title>Complete sequence of chromosome 1 of Burkholderia vietnamiensis G4.</title>
        <authorList>
            <consortium name="US DOE Joint Genome Institute"/>
            <person name="Copeland A."/>
            <person name="Lucas S."/>
            <person name="Lapidus A."/>
            <person name="Barry K."/>
            <person name="Detter J.C."/>
            <person name="Glavina del Rio T."/>
            <person name="Hammon N."/>
            <person name="Israni S."/>
            <person name="Dalin E."/>
            <person name="Tice H."/>
            <person name="Pitluck S."/>
            <person name="Chain P."/>
            <person name="Malfatti S."/>
            <person name="Shin M."/>
            <person name="Vergez L."/>
            <person name="Schmutz J."/>
            <person name="Larimer F."/>
            <person name="Land M."/>
            <person name="Hauser L."/>
            <person name="Kyrpides N."/>
            <person name="Tiedje J."/>
            <person name="Richardson P."/>
        </authorList>
    </citation>
    <scope>NUCLEOTIDE SEQUENCE [LARGE SCALE GENOMIC DNA]</scope>
    <source>
        <strain evidence="2">G4 / LMG 22486</strain>
    </source>
</reference>
<dbReference type="AlphaFoldDB" id="A4JDV9"/>
<evidence type="ECO:0000313" key="2">
    <source>
        <dbReference type="Proteomes" id="UP000002287"/>
    </source>
</evidence>
<dbReference type="EMBL" id="CP000614">
    <property type="protein sequence ID" value="ABO54462.1"/>
    <property type="molecule type" value="Genomic_DNA"/>
</dbReference>
<sequence>MGCYVTSSRYGDTMAHIVSVCSGIPLKINGVRDKSRLACNLLYKLESLGQGGWRQMPGVRRERPTNGVDVRICRCNERWRIR</sequence>
<dbReference type="Proteomes" id="UP000002287">
    <property type="component" value="Chromosome 1"/>
</dbReference>
<gene>
    <name evidence="1" type="ordered locus">Bcep1808_1454</name>
</gene>
<accession>A4JDV9</accession>
<dbReference type="HOGENOM" id="CLU_2551876_0_0_4"/>
<proteinExistence type="predicted"/>
<dbReference type="KEGG" id="bvi:Bcep1808_1454"/>
<protein>
    <submittedName>
        <fullName evidence="1">Uncharacterized protein</fullName>
    </submittedName>
</protein>
<organism evidence="1 2">
    <name type="scientific">Burkholderia vietnamiensis (strain G4 / LMG 22486)</name>
    <name type="common">Burkholderia cepacia (strain R1808)</name>
    <dbReference type="NCBI Taxonomy" id="269482"/>
    <lineage>
        <taxon>Bacteria</taxon>
        <taxon>Pseudomonadati</taxon>
        <taxon>Pseudomonadota</taxon>
        <taxon>Betaproteobacteria</taxon>
        <taxon>Burkholderiales</taxon>
        <taxon>Burkholderiaceae</taxon>
        <taxon>Burkholderia</taxon>
        <taxon>Burkholderia cepacia complex</taxon>
    </lineage>
</organism>